<evidence type="ECO:0000313" key="4">
    <source>
        <dbReference type="EMBL" id="CAD7597228.1"/>
    </source>
</evidence>
<proteinExistence type="inferred from homology"/>
<dbReference type="SUPFAM" id="SSF51735">
    <property type="entry name" value="NAD(P)-binding Rossmann-fold domains"/>
    <property type="match status" value="1"/>
</dbReference>
<dbReference type="PANTHER" id="PTHR44229:SF8">
    <property type="entry name" value="ALCOHOL DEHYDROGENASE-RELATED"/>
    <property type="match status" value="1"/>
</dbReference>
<sequence>MLLVFNSKIKSIFDGDPDVLSEEYGRLVEDRVRSDEEREVSANRLEPGTVAIEHPEEEGTAQSPVTVQGGEEGRNNGPQLQGGQQLGTESPTSQKPPEIPWGRVLRGSSECLQVAIVTGGATGIGYSAAYKLLKHGAKCVVISSRRKEKGVEAVEKLNGRFGKDRALFIQGDVNDEKHFRCLFEEPIRRYGQVDVLFNNAGMLEDRNWQLAVDTNLTSLIRGNFLAFEYMGKNNNHHGGIVVNNASIVGLQTLHGAPVYSATNQTGIRVVALCPGVTETVLVTDVRGKQYNPDWGKEADRLLSSLPTQSTSVTGLAFVDLIRYAPSGTIWVIENSQLLRADLPDRHSYSTVAAKYK</sequence>
<dbReference type="PRINTS" id="PR00081">
    <property type="entry name" value="GDHRDH"/>
</dbReference>
<feature type="compositionally biased region" description="Low complexity" evidence="3">
    <location>
        <begin position="77"/>
        <end position="87"/>
    </location>
</feature>
<accession>A0A7R9PML0</accession>
<organism evidence="4">
    <name type="scientific">Timema genevievae</name>
    <name type="common">Walking stick</name>
    <dbReference type="NCBI Taxonomy" id="629358"/>
    <lineage>
        <taxon>Eukaryota</taxon>
        <taxon>Metazoa</taxon>
        <taxon>Ecdysozoa</taxon>
        <taxon>Arthropoda</taxon>
        <taxon>Hexapoda</taxon>
        <taxon>Insecta</taxon>
        <taxon>Pterygota</taxon>
        <taxon>Neoptera</taxon>
        <taxon>Polyneoptera</taxon>
        <taxon>Phasmatodea</taxon>
        <taxon>Timematodea</taxon>
        <taxon>Timematoidea</taxon>
        <taxon>Timematidae</taxon>
        <taxon>Timema</taxon>
    </lineage>
</organism>
<gene>
    <name evidence="4" type="ORF">TGEB3V08_LOCUS6710</name>
</gene>
<dbReference type="GO" id="GO:0016616">
    <property type="term" value="F:oxidoreductase activity, acting on the CH-OH group of donors, NAD or NADP as acceptor"/>
    <property type="evidence" value="ECO:0007669"/>
    <property type="project" value="TreeGrafter"/>
</dbReference>
<reference evidence="4" key="1">
    <citation type="submission" date="2020-11" db="EMBL/GenBank/DDBJ databases">
        <authorList>
            <person name="Tran Van P."/>
        </authorList>
    </citation>
    <scope>NUCLEOTIDE SEQUENCE</scope>
</reference>
<comment type="similarity">
    <text evidence="1">Belongs to the short-chain dehydrogenases/reductases (SDR) family.</text>
</comment>
<dbReference type="InterPro" id="IPR002347">
    <property type="entry name" value="SDR_fam"/>
</dbReference>
<name>A0A7R9PML0_TIMGE</name>
<dbReference type="GO" id="GO:0005737">
    <property type="term" value="C:cytoplasm"/>
    <property type="evidence" value="ECO:0007669"/>
    <property type="project" value="TreeGrafter"/>
</dbReference>
<dbReference type="InterPro" id="IPR036291">
    <property type="entry name" value="NAD(P)-bd_dom_sf"/>
</dbReference>
<dbReference type="Gene3D" id="3.40.50.720">
    <property type="entry name" value="NAD(P)-binding Rossmann-like Domain"/>
    <property type="match status" value="1"/>
</dbReference>
<dbReference type="EMBL" id="OE841815">
    <property type="protein sequence ID" value="CAD7597228.1"/>
    <property type="molecule type" value="Genomic_DNA"/>
</dbReference>
<feature type="region of interest" description="Disordered" evidence="3">
    <location>
        <begin position="31"/>
        <end position="102"/>
    </location>
</feature>
<feature type="compositionally biased region" description="Basic and acidic residues" evidence="3">
    <location>
        <begin position="31"/>
        <end position="41"/>
    </location>
</feature>
<evidence type="ECO:0000256" key="3">
    <source>
        <dbReference type="SAM" id="MobiDB-lite"/>
    </source>
</evidence>
<dbReference type="PANTHER" id="PTHR44229">
    <property type="entry name" value="15-HYDROXYPROSTAGLANDIN DEHYDROGENASE [NAD(+)]"/>
    <property type="match status" value="1"/>
</dbReference>
<keyword evidence="2" id="KW-0560">Oxidoreductase</keyword>
<protein>
    <submittedName>
        <fullName evidence="4">Uncharacterized protein</fullName>
    </submittedName>
</protein>
<dbReference type="AlphaFoldDB" id="A0A7R9PML0"/>
<evidence type="ECO:0000256" key="1">
    <source>
        <dbReference type="ARBA" id="ARBA00006484"/>
    </source>
</evidence>
<evidence type="ECO:0000256" key="2">
    <source>
        <dbReference type="ARBA" id="ARBA00023002"/>
    </source>
</evidence>
<dbReference type="Pfam" id="PF00106">
    <property type="entry name" value="adh_short"/>
    <property type="match status" value="1"/>
</dbReference>